<feature type="active site" evidence="11">
    <location>
        <position position="150"/>
    </location>
</feature>
<evidence type="ECO:0000256" key="4">
    <source>
        <dbReference type="ARBA" id="ARBA00022598"/>
    </source>
</evidence>
<evidence type="ECO:0000313" key="16">
    <source>
        <dbReference type="Proteomes" id="UP000543804"/>
    </source>
</evidence>
<name>A0A848BDW6_9FIRM</name>
<dbReference type="NCBIfam" id="NF002528">
    <property type="entry name" value="PRK01966.1-4"/>
    <property type="match status" value="1"/>
</dbReference>
<evidence type="ECO:0000256" key="5">
    <source>
        <dbReference type="ARBA" id="ARBA00022741"/>
    </source>
</evidence>
<dbReference type="NCBIfam" id="TIGR01205">
    <property type="entry name" value="D_ala_D_alaTIGR"/>
    <property type="match status" value="1"/>
</dbReference>
<dbReference type="Proteomes" id="UP000543804">
    <property type="component" value="Unassembled WGS sequence"/>
</dbReference>
<dbReference type="GO" id="GO:0008716">
    <property type="term" value="F:D-alanine-D-alanine ligase activity"/>
    <property type="evidence" value="ECO:0007669"/>
    <property type="project" value="UniProtKB-UniRule"/>
</dbReference>
<evidence type="ECO:0000256" key="6">
    <source>
        <dbReference type="ARBA" id="ARBA00022840"/>
    </source>
</evidence>
<dbReference type="NCBIfam" id="NF002378">
    <property type="entry name" value="PRK01372.1"/>
    <property type="match status" value="1"/>
</dbReference>
<accession>A0A848BDW6</accession>
<evidence type="ECO:0000256" key="11">
    <source>
        <dbReference type="PIRSR" id="PIRSR039102-1"/>
    </source>
</evidence>
<dbReference type="SMART" id="SM01209">
    <property type="entry name" value="GARS_A"/>
    <property type="match status" value="1"/>
</dbReference>
<dbReference type="InterPro" id="IPR013815">
    <property type="entry name" value="ATP_grasp_subdomain_1"/>
</dbReference>
<evidence type="ECO:0000256" key="3">
    <source>
        <dbReference type="ARBA" id="ARBA00022490"/>
    </source>
</evidence>
<feature type="active site" evidence="11">
    <location>
        <position position="16"/>
    </location>
</feature>
<dbReference type="Gene3D" id="3.40.50.20">
    <property type="match status" value="1"/>
</dbReference>
<comment type="subcellular location">
    <subcellularLocation>
        <location evidence="1 10">Cytoplasm</location>
    </subcellularLocation>
</comment>
<keyword evidence="12" id="KW-0464">Manganese</keyword>
<keyword evidence="12" id="KW-0460">Magnesium</keyword>
<dbReference type="InterPro" id="IPR011761">
    <property type="entry name" value="ATP-grasp"/>
</dbReference>
<dbReference type="AlphaFoldDB" id="A0A848BDW6"/>
<dbReference type="PROSITE" id="PS00843">
    <property type="entry name" value="DALA_DALA_LIGASE_1"/>
    <property type="match status" value="1"/>
</dbReference>
<feature type="binding site" evidence="12">
    <location>
        <position position="276"/>
    </location>
    <ligand>
        <name>Mg(2+)</name>
        <dbReference type="ChEBI" id="CHEBI:18420"/>
        <label>2</label>
    </ligand>
</feature>
<evidence type="ECO:0000256" key="8">
    <source>
        <dbReference type="ARBA" id="ARBA00022984"/>
    </source>
</evidence>
<dbReference type="InterPro" id="IPR011095">
    <property type="entry name" value="Dala_Dala_lig_C"/>
</dbReference>
<dbReference type="GO" id="GO:0046872">
    <property type="term" value="F:metal ion binding"/>
    <property type="evidence" value="ECO:0007669"/>
    <property type="project" value="UniProtKB-KW"/>
</dbReference>
<dbReference type="Gene3D" id="3.30.1490.20">
    <property type="entry name" value="ATP-grasp fold, A domain"/>
    <property type="match status" value="1"/>
</dbReference>
<evidence type="ECO:0000256" key="7">
    <source>
        <dbReference type="ARBA" id="ARBA00022960"/>
    </source>
</evidence>
<dbReference type="EC" id="6.3.2.4" evidence="10"/>
<dbReference type="InterPro" id="IPR016185">
    <property type="entry name" value="PreATP-grasp_dom_sf"/>
</dbReference>
<dbReference type="GO" id="GO:0008360">
    <property type="term" value="P:regulation of cell shape"/>
    <property type="evidence" value="ECO:0007669"/>
    <property type="project" value="UniProtKB-KW"/>
</dbReference>
<comment type="caution">
    <text evidence="15">The sequence shown here is derived from an EMBL/GenBank/DDBJ whole genome shotgun (WGS) entry which is preliminary data.</text>
</comment>
<dbReference type="PANTHER" id="PTHR23132:SF23">
    <property type="entry name" value="D-ALANINE--D-ALANINE LIGASE B"/>
    <property type="match status" value="1"/>
</dbReference>
<dbReference type="SUPFAM" id="SSF52440">
    <property type="entry name" value="PreATP-grasp domain"/>
    <property type="match status" value="1"/>
</dbReference>
<comment type="cofactor">
    <cofactor evidence="12">
        <name>Mg(2+)</name>
        <dbReference type="ChEBI" id="CHEBI:18420"/>
    </cofactor>
    <cofactor evidence="12">
        <name>Mn(2+)</name>
        <dbReference type="ChEBI" id="CHEBI:29035"/>
    </cofactor>
    <text evidence="12">Binds 2 magnesium or manganese ions per subunit.</text>
</comment>
<dbReference type="PIRSF" id="PIRSF039102">
    <property type="entry name" value="Ddl/VanB"/>
    <property type="match status" value="1"/>
</dbReference>
<dbReference type="InterPro" id="IPR000291">
    <property type="entry name" value="D-Ala_lig_Van_CS"/>
</dbReference>
<feature type="active site" evidence="11">
    <location>
        <position position="285"/>
    </location>
</feature>
<dbReference type="InterPro" id="IPR005905">
    <property type="entry name" value="D_ala_D_ala"/>
</dbReference>
<dbReference type="GO" id="GO:0005524">
    <property type="term" value="F:ATP binding"/>
    <property type="evidence" value="ECO:0007669"/>
    <property type="project" value="UniProtKB-UniRule"/>
</dbReference>
<dbReference type="InterPro" id="IPR011127">
    <property type="entry name" value="Dala_Dala_lig_N"/>
</dbReference>
<evidence type="ECO:0000256" key="2">
    <source>
        <dbReference type="ARBA" id="ARBA00010871"/>
    </source>
</evidence>
<dbReference type="SUPFAM" id="SSF56059">
    <property type="entry name" value="Glutathione synthetase ATP-binding domain-like"/>
    <property type="match status" value="1"/>
</dbReference>
<protein>
    <recommendedName>
        <fullName evidence="10">D-alanine--D-alanine ligase</fullName>
        <ecNumber evidence="10">6.3.2.4</ecNumber>
    </recommendedName>
    <alternativeName>
        <fullName evidence="10">D-Ala-D-Ala ligase</fullName>
    </alternativeName>
    <alternativeName>
        <fullName evidence="10">D-alanylalanine synthetase</fullName>
    </alternativeName>
</protein>
<evidence type="ECO:0000259" key="14">
    <source>
        <dbReference type="PROSITE" id="PS50975"/>
    </source>
</evidence>
<evidence type="ECO:0000256" key="12">
    <source>
        <dbReference type="PIRSR" id="PIRSR039102-3"/>
    </source>
</evidence>
<feature type="binding site" evidence="12">
    <location>
        <position position="274"/>
    </location>
    <ligand>
        <name>Mg(2+)</name>
        <dbReference type="ChEBI" id="CHEBI:18420"/>
        <label>1</label>
    </ligand>
</feature>
<keyword evidence="12" id="KW-0479">Metal-binding</keyword>
<proteinExistence type="inferred from homology"/>
<comment type="similarity">
    <text evidence="2 10">Belongs to the D-alanine--D-alanine ligase family.</text>
</comment>
<reference evidence="15 16" key="1">
    <citation type="submission" date="2020-04" db="EMBL/GenBank/DDBJ databases">
        <authorList>
            <person name="Hitch T.C.A."/>
            <person name="Wylensek D."/>
            <person name="Clavel T."/>
        </authorList>
    </citation>
    <scope>NUCLEOTIDE SEQUENCE [LARGE SCALE GENOMIC DNA]</scope>
    <source>
        <strain evidence="15 16">PG-130-P53-12</strain>
    </source>
</reference>
<dbReference type="EMBL" id="JABAFA010000023">
    <property type="protein sequence ID" value="NMD99221.1"/>
    <property type="molecule type" value="Genomic_DNA"/>
</dbReference>
<dbReference type="Gene3D" id="3.30.470.20">
    <property type="entry name" value="ATP-grasp fold, B domain"/>
    <property type="match status" value="1"/>
</dbReference>
<dbReference type="GO" id="GO:0009252">
    <property type="term" value="P:peptidoglycan biosynthetic process"/>
    <property type="evidence" value="ECO:0007669"/>
    <property type="project" value="UniProtKB-UniRule"/>
</dbReference>
<dbReference type="GO" id="GO:0005737">
    <property type="term" value="C:cytoplasm"/>
    <property type="evidence" value="ECO:0007669"/>
    <property type="project" value="UniProtKB-SubCell"/>
</dbReference>
<organism evidence="15 16">
    <name type="scientific">Selenomonas bovis</name>
    <dbReference type="NCBI Taxonomy" id="416586"/>
    <lineage>
        <taxon>Bacteria</taxon>
        <taxon>Bacillati</taxon>
        <taxon>Bacillota</taxon>
        <taxon>Negativicutes</taxon>
        <taxon>Selenomonadales</taxon>
        <taxon>Selenomonadaceae</taxon>
        <taxon>Selenomonas</taxon>
    </lineage>
</organism>
<gene>
    <name evidence="10" type="primary">ddl</name>
    <name evidence="15" type="ORF">HF878_07005</name>
</gene>
<keyword evidence="5 13" id="KW-0547">Nucleotide-binding</keyword>
<sequence>MKKDKIVVIMGGTSTEAAISRQTGTAILSALQSKGYPAVGMELHPQTFAEEIKAADPAIVFNALHGKFGEDGVLQGTLDMLGIPYTGSGVLAAAVTMDKAASKRVFVAEGISTPRSHTYHAYELDARDLAAEITRDFGLPVVVKAASQGSSIGVYIVEQAADLEQALADAFRYNDEVLVEQFIKGRELTVAVWGDEEKKEAFPIIEITTESGRYDYESKYTKGASHHIIPAPVSEEKTREIQALAVKTFTACGCRGVARVDMMLGEDGTPYVIEVNSVPGMTELSLVPDAGRAMGIEFPELCERILAMAGYRR</sequence>
<feature type="binding site" evidence="12">
    <location>
        <position position="261"/>
    </location>
    <ligand>
        <name>Mg(2+)</name>
        <dbReference type="ChEBI" id="CHEBI:18420"/>
        <label>1</label>
    </ligand>
</feature>
<comment type="catalytic activity">
    <reaction evidence="10">
        <text>2 D-alanine + ATP = D-alanyl-D-alanine + ADP + phosphate + H(+)</text>
        <dbReference type="Rhea" id="RHEA:11224"/>
        <dbReference type="ChEBI" id="CHEBI:15378"/>
        <dbReference type="ChEBI" id="CHEBI:30616"/>
        <dbReference type="ChEBI" id="CHEBI:43474"/>
        <dbReference type="ChEBI" id="CHEBI:57416"/>
        <dbReference type="ChEBI" id="CHEBI:57822"/>
        <dbReference type="ChEBI" id="CHEBI:456216"/>
        <dbReference type="EC" id="6.3.2.4"/>
    </reaction>
</comment>
<comment type="pathway">
    <text evidence="10">Cell wall biogenesis; peptidoglycan biosynthesis.</text>
</comment>
<dbReference type="GO" id="GO:0071555">
    <property type="term" value="P:cell wall organization"/>
    <property type="evidence" value="ECO:0007669"/>
    <property type="project" value="UniProtKB-KW"/>
</dbReference>
<keyword evidence="9 10" id="KW-0961">Cell wall biogenesis/degradation</keyword>
<keyword evidence="8 10" id="KW-0573">Peptidoglycan synthesis</keyword>
<dbReference type="PROSITE" id="PS50975">
    <property type="entry name" value="ATP_GRASP"/>
    <property type="match status" value="1"/>
</dbReference>
<keyword evidence="6 13" id="KW-0067">ATP-binding</keyword>
<dbReference type="HAMAP" id="MF_00047">
    <property type="entry name" value="Dala_Dala_lig"/>
    <property type="match status" value="1"/>
</dbReference>
<dbReference type="Pfam" id="PF07478">
    <property type="entry name" value="Dala_Dala_lig_C"/>
    <property type="match status" value="1"/>
</dbReference>
<keyword evidence="4 10" id="KW-0436">Ligase</keyword>
<dbReference type="Pfam" id="PF01820">
    <property type="entry name" value="Dala_Dala_lig_N"/>
    <property type="match status" value="1"/>
</dbReference>
<feature type="binding site" evidence="12">
    <location>
        <position position="274"/>
    </location>
    <ligand>
        <name>Mg(2+)</name>
        <dbReference type="ChEBI" id="CHEBI:18420"/>
        <label>2</label>
    </ligand>
</feature>
<keyword evidence="16" id="KW-1185">Reference proteome</keyword>
<evidence type="ECO:0000256" key="1">
    <source>
        <dbReference type="ARBA" id="ARBA00004496"/>
    </source>
</evidence>
<evidence type="ECO:0000256" key="10">
    <source>
        <dbReference type="HAMAP-Rule" id="MF_00047"/>
    </source>
</evidence>
<keyword evidence="3 10" id="KW-0963">Cytoplasm</keyword>
<dbReference type="RefSeq" id="WP_170077614.1">
    <property type="nucleotide sequence ID" value="NZ_JABAFA010000023.1"/>
</dbReference>
<evidence type="ECO:0000256" key="13">
    <source>
        <dbReference type="PROSITE-ProRule" id="PRU00409"/>
    </source>
</evidence>
<feature type="domain" description="ATP-grasp" evidence="14">
    <location>
        <begin position="103"/>
        <end position="307"/>
    </location>
</feature>
<evidence type="ECO:0000313" key="15">
    <source>
        <dbReference type="EMBL" id="NMD99221.1"/>
    </source>
</evidence>
<evidence type="ECO:0000256" key="9">
    <source>
        <dbReference type="ARBA" id="ARBA00023316"/>
    </source>
</evidence>
<dbReference type="PANTHER" id="PTHR23132">
    <property type="entry name" value="D-ALANINE--D-ALANINE LIGASE"/>
    <property type="match status" value="1"/>
</dbReference>
<comment type="function">
    <text evidence="10">Cell wall formation.</text>
</comment>
<dbReference type="UniPathway" id="UPA00219"/>
<keyword evidence="7 10" id="KW-0133">Cell shape</keyword>